<evidence type="ECO:0000256" key="2">
    <source>
        <dbReference type="ARBA" id="ARBA00018911"/>
    </source>
</evidence>
<dbReference type="KEGG" id="aten:116299953"/>
<dbReference type="RefSeq" id="XP_031564543.1">
    <property type="nucleotide sequence ID" value="XM_031708683.1"/>
</dbReference>
<dbReference type="GO" id="GO:0000166">
    <property type="term" value="F:nucleotide binding"/>
    <property type="evidence" value="ECO:0007669"/>
    <property type="project" value="UniProtKB-KW"/>
</dbReference>
<organism evidence="7 8">
    <name type="scientific">Actinia tenebrosa</name>
    <name type="common">Australian red waratah sea anemone</name>
    <dbReference type="NCBI Taxonomy" id="6105"/>
    <lineage>
        <taxon>Eukaryota</taxon>
        <taxon>Metazoa</taxon>
        <taxon>Cnidaria</taxon>
        <taxon>Anthozoa</taxon>
        <taxon>Hexacorallia</taxon>
        <taxon>Actiniaria</taxon>
        <taxon>Actiniidae</taxon>
        <taxon>Actinia</taxon>
    </lineage>
</organism>
<evidence type="ECO:0000256" key="4">
    <source>
        <dbReference type="ARBA" id="ARBA00022801"/>
    </source>
</evidence>
<comment type="similarity">
    <text evidence="1">Belongs to the Nudix hydrolase family.</text>
</comment>
<dbReference type="PANTHER" id="PTHR21340:SF0">
    <property type="entry name" value="BIS(5'-NUCLEOSYL)-TETRAPHOSPHATASE [ASYMMETRICAL]"/>
    <property type="match status" value="1"/>
</dbReference>
<keyword evidence="3" id="KW-0547">Nucleotide-binding</keyword>
<dbReference type="InterPro" id="IPR051325">
    <property type="entry name" value="Nudix_hydrolase_domain"/>
</dbReference>
<evidence type="ECO:0000256" key="5">
    <source>
        <dbReference type="ARBA" id="ARBA00032644"/>
    </source>
</evidence>
<evidence type="ECO:0000256" key="3">
    <source>
        <dbReference type="ARBA" id="ARBA00022741"/>
    </source>
</evidence>
<dbReference type="Proteomes" id="UP000515163">
    <property type="component" value="Unplaced"/>
</dbReference>
<evidence type="ECO:0000256" key="1">
    <source>
        <dbReference type="ARBA" id="ARBA00005582"/>
    </source>
</evidence>
<dbReference type="InterPro" id="IPR015797">
    <property type="entry name" value="NUDIX_hydrolase-like_dom_sf"/>
</dbReference>
<dbReference type="InterPro" id="IPR003565">
    <property type="entry name" value="Tetra_PHTase"/>
</dbReference>
<dbReference type="InterPro" id="IPR000086">
    <property type="entry name" value="NUDIX_hydrolase_dom"/>
</dbReference>
<sequence>MASSGQQLRAAGLVIYRYLQTKGYPEYLILQTSYGSHHWTPPKGHVDPGESDLQTALRETEEEAGYKEQDLNLSSIKKTLHYDVRGVPKTVVYWLAELKEYNNPVRLSQEHQDFKWLGFGEARDFLHSNMIDVLRDIDRGLRDHLNTRHK</sequence>
<keyword evidence="7" id="KW-1185">Reference proteome</keyword>
<dbReference type="AlphaFoldDB" id="A0A6P8I8Z3"/>
<dbReference type="PROSITE" id="PS51462">
    <property type="entry name" value="NUDIX"/>
    <property type="match status" value="1"/>
</dbReference>
<dbReference type="FunCoup" id="A0A6P8I8Z3">
    <property type="interactions" value="391"/>
</dbReference>
<dbReference type="GO" id="GO:0004081">
    <property type="term" value="F:bis(5'-nucleosyl)-tetraphosphatase (asymmetrical) activity"/>
    <property type="evidence" value="ECO:0007669"/>
    <property type="project" value="TreeGrafter"/>
</dbReference>
<dbReference type="OrthoDB" id="276276at2759"/>
<reference evidence="8" key="1">
    <citation type="submission" date="2025-08" db="UniProtKB">
        <authorList>
            <consortium name="RefSeq"/>
        </authorList>
    </citation>
    <scope>IDENTIFICATION</scope>
    <source>
        <tissue evidence="8">Tentacle</tissue>
    </source>
</reference>
<dbReference type="GO" id="GO:0006754">
    <property type="term" value="P:ATP biosynthetic process"/>
    <property type="evidence" value="ECO:0007669"/>
    <property type="project" value="TreeGrafter"/>
</dbReference>
<dbReference type="PRINTS" id="PR01405">
    <property type="entry name" value="TETRPHPHTASE"/>
</dbReference>
<dbReference type="InParanoid" id="A0A6P8I8Z3"/>
<dbReference type="InterPro" id="IPR020084">
    <property type="entry name" value="NUDIX_hydrolase_CS"/>
</dbReference>
<dbReference type="GeneID" id="116299953"/>
<evidence type="ECO:0000259" key="6">
    <source>
        <dbReference type="PROSITE" id="PS51462"/>
    </source>
</evidence>
<proteinExistence type="inferred from homology"/>
<evidence type="ECO:0000313" key="8">
    <source>
        <dbReference type="RefSeq" id="XP_031564543.1"/>
    </source>
</evidence>
<evidence type="ECO:0000313" key="7">
    <source>
        <dbReference type="Proteomes" id="UP000515163"/>
    </source>
</evidence>
<keyword evidence="4" id="KW-0378">Hydrolase</keyword>
<gene>
    <name evidence="8" type="primary">LOC116299953</name>
</gene>
<dbReference type="Pfam" id="PF00293">
    <property type="entry name" value="NUDIX"/>
    <property type="match status" value="1"/>
</dbReference>
<dbReference type="Gene3D" id="3.90.79.10">
    <property type="entry name" value="Nucleoside Triphosphate Pyrophosphohydrolase"/>
    <property type="match status" value="1"/>
</dbReference>
<dbReference type="PANTHER" id="PTHR21340">
    <property type="entry name" value="DIADENOSINE 5,5-P1,P4-TETRAPHOSPHATE PYROPHOSPHOHYDROLASE MUTT"/>
    <property type="match status" value="1"/>
</dbReference>
<dbReference type="SUPFAM" id="SSF55811">
    <property type="entry name" value="Nudix"/>
    <property type="match status" value="1"/>
</dbReference>
<feature type="domain" description="Nudix hydrolase" evidence="6">
    <location>
        <begin position="6"/>
        <end position="139"/>
    </location>
</feature>
<dbReference type="PROSITE" id="PS00893">
    <property type="entry name" value="NUDIX_BOX"/>
    <property type="match status" value="1"/>
</dbReference>
<name>A0A6P8I8Z3_ACTTE</name>
<dbReference type="GO" id="GO:0006167">
    <property type="term" value="P:AMP biosynthetic process"/>
    <property type="evidence" value="ECO:0007669"/>
    <property type="project" value="TreeGrafter"/>
</dbReference>
<accession>A0A6P8I8Z3</accession>
<dbReference type="CDD" id="cd03428">
    <property type="entry name" value="NUDIX_Ap4A_Nudt2"/>
    <property type="match status" value="1"/>
</dbReference>
<protein>
    <recommendedName>
        <fullName evidence="2">Bis(5'-nucleosyl)-tetraphosphatase [asymmetrical]</fullName>
    </recommendedName>
    <alternativeName>
        <fullName evidence="5">Diadenosine 5',5'''-P1,P4-tetraphosphate asymmetrical hydrolase</fullName>
    </alternativeName>
</protein>